<dbReference type="InterPro" id="IPR013320">
    <property type="entry name" value="ConA-like_dom_sf"/>
</dbReference>
<evidence type="ECO:0000313" key="3">
    <source>
        <dbReference type="EMBL" id="CAA9393536.1"/>
    </source>
</evidence>
<accession>A0A6J4NP04</accession>
<organism evidence="3">
    <name type="scientific">uncultured Propionibacteriaceae bacterium</name>
    <dbReference type="NCBI Taxonomy" id="257457"/>
    <lineage>
        <taxon>Bacteria</taxon>
        <taxon>Bacillati</taxon>
        <taxon>Actinomycetota</taxon>
        <taxon>Actinomycetes</taxon>
        <taxon>Propionibacteriales</taxon>
        <taxon>Propionibacteriaceae</taxon>
        <taxon>environmental samples</taxon>
    </lineage>
</organism>
<dbReference type="SUPFAM" id="SSF49899">
    <property type="entry name" value="Concanavalin A-like lectins/glucanases"/>
    <property type="match status" value="1"/>
</dbReference>
<feature type="chain" id="PRO_5039326737" evidence="1">
    <location>
        <begin position="27"/>
        <end position="397"/>
    </location>
</feature>
<sequence length="397" mass="42710">MSRSLVSIRTVLVAGVLTGLVAAASAATTTQFAASGPVAAATTTATATCTDGAGVVWRQKAVWGADYTDAAGVRRERIDYAGWTTNRSGILPTDSMVRSYDGAGRLLQTLIKTNHNANYYRGTVWDRRNPLNPPSSPGRAKVSIQLGVDSDGKAECAVTFIQPGTATPRPRNPVPVGVPGKWTQAFGDEFNGTALNTAKWNTLDGKLMNNVTLRKSNVSVSGGSLILKLSNSSNGGAVSSSEPNRYWGKPGFEAKIGSYTESRVYFPGDRNQPIYNFPAAWTSGHQWPSNGEHDYAEGLSGRLTANYHYGSDYHHHVANNSGPVSGTWQDAYHVYGVHRKATSADVYWDGKLIRTYQTHDSGGGHTLIFNIGKSNRRAPVLGSAGAVKVDYVRVWQR</sequence>
<dbReference type="PROSITE" id="PS51762">
    <property type="entry name" value="GH16_2"/>
    <property type="match status" value="1"/>
</dbReference>
<feature type="signal peptide" evidence="1">
    <location>
        <begin position="1"/>
        <end position="26"/>
    </location>
</feature>
<dbReference type="AlphaFoldDB" id="A0A6J4NP04"/>
<evidence type="ECO:0000256" key="1">
    <source>
        <dbReference type="SAM" id="SignalP"/>
    </source>
</evidence>
<reference evidence="3" key="1">
    <citation type="submission" date="2020-02" db="EMBL/GenBank/DDBJ databases">
        <authorList>
            <person name="Meier V. D."/>
        </authorList>
    </citation>
    <scope>NUCLEOTIDE SEQUENCE</scope>
    <source>
        <strain evidence="3">AVDCRST_MAG75</strain>
    </source>
</reference>
<protein>
    <submittedName>
        <fullName evidence="3">GH16</fullName>
    </submittedName>
</protein>
<dbReference type="GO" id="GO:0005975">
    <property type="term" value="P:carbohydrate metabolic process"/>
    <property type="evidence" value="ECO:0007669"/>
    <property type="project" value="InterPro"/>
</dbReference>
<gene>
    <name evidence="3" type="ORF">AVDCRST_MAG75-1704</name>
</gene>
<name>A0A6J4NP04_9ACTN</name>
<dbReference type="EMBL" id="CADCUO010000101">
    <property type="protein sequence ID" value="CAA9393536.1"/>
    <property type="molecule type" value="Genomic_DNA"/>
</dbReference>
<proteinExistence type="predicted"/>
<keyword evidence="1" id="KW-0732">Signal</keyword>
<dbReference type="Gene3D" id="2.60.120.200">
    <property type="match status" value="1"/>
</dbReference>
<feature type="domain" description="GH16" evidence="2">
    <location>
        <begin position="167"/>
        <end position="397"/>
    </location>
</feature>
<dbReference type="GO" id="GO:0004553">
    <property type="term" value="F:hydrolase activity, hydrolyzing O-glycosyl compounds"/>
    <property type="evidence" value="ECO:0007669"/>
    <property type="project" value="InterPro"/>
</dbReference>
<dbReference type="InterPro" id="IPR000757">
    <property type="entry name" value="Beta-glucanase-like"/>
</dbReference>
<evidence type="ECO:0000259" key="2">
    <source>
        <dbReference type="PROSITE" id="PS51762"/>
    </source>
</evidence>